<dbReference type="SMART" id="SM00545">
    <property type="entry name" value="JmjN"/>
    <property type="match status" value="1"/>
</dbReference>
<evidence type="ECO:0000313" key="6">
    <source>
        <dbReference type="Proteomes" id="UP000811609"/>
    </source>
</evidence>
<dbReference type="EMBL" id="CM031813">
    <property type="protein sequence ID" value="KAG6655456.1"/>
    <property type="molecule type" value="Genomic_DNA"/>
</dbReference>
<dbReference type="PANTHER" id="PTHR10694:SF33">
    <property type="entry name" value="LYSINE-SPECIFIC DEMETHYLASE 5"/>
    <property type="match status" value="1"/>
</dbReference>
<dbReference type="PROSITE" id="PS51184">
    <property type="entry name" value="JMJC"/>
    <property type="match status" value="1"/>
</dbReference>
<dbReference type="GO" id="GO:0046872">
    <property type="term" value="F:metal ion binding"/>
    <property type="evidence" value="ECO:0007669"/>
    <property type="project" value="UniProtKB-KW"/>
</dbReference>
<comment type="caution">
    <text evidence="5">The sequence shown here is derived from an EMBL/GenBank/DDBJ whole genome shotgun (WGS) entry which is preliminary data.</text>
</comment>
<feature type="domain" description="JmjC" evidence="4">
    <location>
        <begin position="229"/>
        <end position="402"/>
    </location>
</feature>
<accession>A0A8T1QLQ3</accession>
<dbReference type="Pfam" id="PF02375">
    <property type="entry name" value="JmjN"/>
    <property type="match status" value="1"/>
</dbReference>
<dbReference type="GO" id="GO:0005634">
    <property type="term" value="C:nucleus"/>
    <property type="evidence" value="ECO:0007669"/>
    <property type="project" value="TreeGrafter"/>
</dbReference>
<sequence length="544" mass="61603">MDQTEDRRSLRGVERAIFVAIGSSLGGFYRKTLEVQKGRGTNSTNMEKQSQVKAAKAFTSRAANVAIDESHFAELEWIDDISKCPVYRPSKIEFGDPLTYLQNIAPEASKYGICKIIPPIDASVPASVVLMRELRNFKFETVVQPFRLAKWDVNDKISFYRRGRQYTYREFEKMANKEYSACQVSCSSCDCPAYMEKEFWHRLARGKKETVEYGVNVDGSAFSSDPRDQLGKSKWNLKNLSRLRKSVLRLVGRVIPGITDPMLYIGMQFGMFAWHVEDHYLYSINYHHSGAPKTWYGVPGQAALQFERVVHDHVYSRDILSSNGEDGAFELLSVKTTMFLPSILLQHNVPVYKAMQVPGEFVITFPRAYHAGFSHGFNCGEAVNFATADWFPMGELASQRYALLKKTPIISYEELLCNEAMLLLMPSKQDNSGDPSTDVVSQRAVKISFVRLIRQHKQALHRIKASSHASTPHAQGTLLCGLCKRDCYLAYNMCNFCNSGPLCLFHEIDLLHCSCGHESTIFLRPDISVMEDAAKKFEQEEGKC</sequence>
<evidence type="ECO:0000256" key="1">
    <source>
        <dbReference type="ARBA" id="ARBA00022723"/>
    </source>
</evidence>
<evidence type="ECO:0008006" key="7">
    <source>
        <dbReference type="Google" id="ProtNLM"/>
    </source>
</evidence>
<reference evidence="5" key="1">
    <citation type="submission" date="2020-12" db="EMBL/GenBank/DDBJ databases">
        <title>WGS assembly of Carya illinoinensis cv. Pawnee.</title>
        <authorList>
            <person name="Platts A."/>
            <person name="Shu S."/>
            <person name="Wright S."/>
            <person name="Barry K."/>
            <person name="Edger P."/>
            <person name="Pires J.C."/>
            <person name="Schmutz J."/>
        </authorList>
    </citation>
    <scope>NUCLEOTIDE SEQUENCE</scope>
    <source>
        <tissue evidence="5">Leaf</tissue>
    </source>
</reference>
<gene>
    <name evidence="5" type="ORF">CIPAW_05G217700</name>
</gene>
<feature type="domain" description="JmjN" evidence="3">
    <location>
        <begin position="84"/>
        <end position="125"/>
    </location>
</feature>
<keyword evidence="2" id="KW-0408">Iron</keyword>
<evidence type="ECO:0000313" key="5">
    <source>
        <dbReference type="EMBL" id="KAG6655456.1"/>
    </source>
</evidence>
<dbReference type="AlphaFoldDB" id="A0A8T1QLQ3"/>
<dbReference type="InterPro" id="IPR003349">
    <property type="entry name" value="JmjN"/>
</dbReference>
<name>A0A8T1QLQ3_CARIL</name>
<dbReference type="Proteomes" id="UP000811609">
    <property type="component" value="Chromosome 5"/>
</dbReference>
<proteinExistence type="predicted"/>
<keyword evidence="6" id="KW-1185">Reference proteome</keyword>
<dbReference type="PANTHER" id="PTHR10694">
    <property type="entry name" value="LYSINE-SPECIFIC DEMETHYLASE"/>
    <property type="match status" value="1"/>
</dbReference>
<dbReference type="Pfam" id="PF02928">
    <property type="entry name" value="zf-C5HC2"/>
    <property type="match status" value="1"/>
</dbReference>
<keyword evidence="1" id="KW-0479">Metal-binding</keyword>
<dbReference type="SMART" id="SM00558">
    <property type="entry name" value="JmjC"/>
    <property type="match status" value="1"/>
</dbReference>
<evidence type="ECO:0000259" key="3">
    <source>
        <dbReference type="PROSITE" id="PS51183"/>
    </source>
</evidence>
<dbReference type="PROSITE" id="PS51183">
    <property type="entry name" value="JMJN"/>
    <property type="match status" value="1"/>
</dbReference>
<protein>
    <recommendedName>
        <fullName evidence="7">Lysine-specific demethylase JMJ706-like</fullName>
    </recommendedName>
</protein>
<dbReference type="Pfam" id="PF02373">
    <property type="entry name" value="JmjC"/>
    <property type="match status" value="1"/>
</dbReference>
<dbReference type="InterPro" id="IPR003347">
    <property type="entry name" value="JmjC_dom"/>
</dbReference>
<evidence type="ECO:0000256" key="2">
    <source>
        <dbReference type="ARBA" id="ARBA00023004"/>
    </source>
</evidence>
<organism evidence="5 6">
    <name type="scientific">Carya illinoinensis</name>
    <name type="common">Pecan</name>
    <dbReference type="NCBI Taxonomy" id="32201"/>
    <lineage>
        <taxon>Eukaryota</taxon>
        <taxon>Viridiplantae</taxon>
        <taxon>Streptophyta</taxon>
        <taxon>Embryophyta</taxon>
        <taxon>Tracheophyta</taxon>
        <taxon>Spermatophyta</taxon>
        <taxon>Magnoliopsida</taxon>
        <taxon>eudicotyledons</taxon>
        <taxon>Gunneridae</taxon>
        <taxon>Pentapetalae</taxon>
        <taxon>rosids</taxon>
        <taxon>fabids</taxon>
        <taxon>Fagales</taxon>
        <taxon>Juglandaceae</taxon>
        <taxon>Carya</taxon>
    </lineage>
</organism>
<dbReference type="GO" id="GO:0141052">
    <property type="term" value="F:histone H3 demethylase activity"/>
    <property type="evidence" value="ECO:0007669"/>
    <property type="project" value="UniProtKB-ARBA"/>
</dbReference>
<evidence type="ECO:0000259" key="4">
    <source>
        <dbReference type="PROSITE" id="PS51184"/>
    </source>
</evidence>
<dbReference type="GO" id="GO:0000785">
    <property type="term" value="C:chromatin"/>
    <property type="evidence" value="ECO:0007669"/>
    <property type="project" value="TreeGrafter"/>
</dbReference>
<dbReference type="InterPro" id="IPR004198">
    <property type="entry name" value="Znf_C5HC2"/>
</dbReference>
<dbReference type="GO" id="GO:0010468">
    <property type="term" value="P:regulation of gene expression"/>
    <property type="evidence" value="ECO:0007669"/>
    <property type="project" value="TreeGrafter"/>
</dbReference>